<feature type="compositionally biased region" description="Polar residues" evidence="1">
    <location>
        <begin position="210"/>
        <end position="219"/>
    </location>
</feature>
<dbReference type="EMBL" id="JBBXMP010000057">
    <property type="protein sequence ID" value="KAL0064743.1"/>
    <property type="molecule type" value="Genomic_DNA"/>
</dbReference>
<evidence type="ECO:0008006" key="5">
    <source>
        <dbReference type="Google" id="ProtNLM"/>
    </source>
</evidence>
<proteinExistence type="predicted"/>
<evidence type="ECO:0000256" key="1">
    <source>
        <dbReference type="SAM" id="MobiDB-lite"/>
    </source>
</evidence>
<dbReference type="Proteomes" id="UP001437256">
    <property type="component" value="Unassembled WGS sequence"/>
</dbReference>
<evidence type="ECO:0000313" key="3">
    <source>
        <dbReference type="EMBL" id="KAL0064743.1"/>
    </source>
</evidence>
<feature type="region of interest" description="Disordered" evidence="1">
    <location>
        <begin position="174"/>
        <end position="226"/>
    </location>
</feature>
<keyword evidence="2" id="KW-0472">Membrane</keyword>
<feature type="transmembrane region" description="Helical" evidence="2">
    <location>
        <begin position="79"/>
        <end position="98"/>
    </location>
</feature>
<name>A0ABR2ZVE4_9AGAR</name>
<evidence type="ECO:0000256" key="2">
    <source>
        <dbReference type="SAM" id="Phobius"/>
    </source>
</evidence>
<sequence length="226" mass="24649">MSLPKVLPVLRLVTFGTTLVFATVLLGLNAHLTYWTEKYIGGYFRFAALSIASACLTLITLPIMIAVDMTRNAAVSSMIAFELVWLGILWTLWLASAARAADTNRLVFPDGCDSDNSFEDTLCREFAAVVAFNFLTWFAFFAYTAVVLAASIIVKSRGTAKVWTASVADISKNLGGEKSDGPEKPPLEPPVFIPQQPSGITHQDEDVGTSLYQHPSQRAHNAGFVR</sequence>
<comment type="caution">
    <text evidence="3">The sequence shown here is derived from an EMBL/GenBank/DDBJ whole genome shotgun (WGS) entry which is preliminary data.</text>
</comment>
<feature type="transmembrane region" description="Helical" evidence="2">
    <location>
        <begin position="134"/>
        <end position="154"/>
    </location>
</feature>
<feature type="transmembrane region" description="Helical" evidence="2">
    <location>
        <begin position="12"/>
        <end position="34"/>
    </location>
</feature>
<keyword evidence="2" id="KW-1133">Transmembrane helix</keyword>
<accession>A0ABR2ZVE4</accession>
<gene>
    <name evidence="3" type="ORF">AAF712_008289</name>
</gene>
<feature type="compositionally biased region" description="Basic and acidic residues" evidence="1">
    <location>
        <begin position="175"/>
        <end position="186"/>
    </location>
</feature>
<keyword evidence="2" id="KW-0812">Transmembrane</keyword>
<protein>
    <recommendedName>
        <fullName evidence="5">MARVEL domain-containing protein</fullName>
    </recommendedName>
</protein>
<organism evidence="3 4">
    <name type="scientific">Marasmius tenuissimus</name>
    <dbReference type="NCBI Taxonomy" id="585030"/>
    <lineage>
        <taxon>Eukaryota</taxon>
        <taxon>Fungi</taxon>
        <taxon>Dikarya</taxon>
        <taxon>Basidiomycota</taxon>
        <taxon>Agaricomycotina</taxon>
        <taxon>Agaricomycetes</taxon>
        <taxon>Agaricomycetidae</taxon>
        <taxon>Agaricales</taxon>
        <taxon>Marasmiineae</taxon>
        <taxon>Marasmiaceae</taxon>
        <taxon>Marasmius</taxon>
    </lineage>
</organism>
<evidence type="ECO:0000313" key="4">
    <source>
        <dbReference type="Proteomes" id="UP001437256"/>
    </source>
</evidence>
<feature type="transmembrane region" description="Helical" evidence="2">
    <location>
        <begin position="46"/>
        <end position="67"/>
    </location>
</feature>
<reference evidence="3 4" key="1">
    <citation type="submission" date="2024-05" db="EMBL/GenBank/DDBJ databases">
        <title>A draft genome resource for the thread blight pathogen Marasmius tenuissimus strain MS-2.</title>
        <authorList>
            <person name="Yulfo-Soto G.E."/>
            <person name="Baruah I.K."/>
            <person name="Amoako-Attah I."/>
            <person name="Bukari Y."/>
            <person name="Meinhardt L.W."/>
            <person name="Bailey B.A."/>
            <person name="Cohen S.P."/>
        </authorList>
    </citation>
    <scope>NUCLEOTIDE SEQUENCE [LARGE SCALE GENOMIC DNA]</scope>
    <source>
        <strain evidence="3 4">MS-2</strain>
    </source>
</reference>
<keyword evidence="4" id="KW-1185">Reference proteome</keyword>